<proteinExistence type="predicted"/>
<organism evidence="1 2">
    <name type="scientific">Staphylotrichum tortipilum</name>
    <dbReference type="NCBI Taxonomy" id="2831512"/>
    <lineage>
        <taxon>Eukaryota</taxon>
        <taxon>Fungi</taxon>
        <taxon>Dikarya</taxon>
        <taxon>Ascomycota</taxon>
        <taxon>Pezizomycotina</taxon>
        <taxon>Sordariomycetes</taxon>
        <taxon>Sordariomycetidae</taxon>
        <taxon>Sordariales</taxon>
        <taxon>Chaetomiaceae</taxon>
        <taxon>Staphylotrichum</taxon>
    </lineage>
</organism>
<evidence type="ECO:0000313" key="2">
    <source>
        <dbReference type="Proteomes" id="UP001303889"/>
    </source>
</evidence>
<dbReference type="EMBL" id="MU856810">
    <property type="protein sequence ID" value="KAK3896336.1"/>
    <property type="molecule type" value="Genomic_DNA"/>
</dbReference>
<dbReference type="Pfam" id="PF11917">
    <property type="entry name" value="DUF3435"/>
    <property type="match status" value="1"/>
</dbReference>
<dbReference type="Proteomes" id="UP001303889">
    <property type="component" value="Unassembled WGS sequence"/>
</dbReference>
<reference evidence="1" key="2">
    <citation type="submission" date="2023-05" db="EMBL/GenBank/DDBJ databases">
        <authorList>
            <consortium name="Lawrence Berkeley National Laboratory"/>
            <person name="Steindorff A."/>
            <person name="Hensen N."/>
            <person name="Bonometti L."/>
            <person name="Westerberg I."/>
            <person name="Brannstrom I.O."/>
            <person name="Guillou S."/>
            <person name="Cros-Aarteil S."/>
            <person name="Calhoun S."/>
            <person name="Haridas S."/>
            <person name="Kuo A."/>
            <person name="Mondo S."/>
            <person name="Pangilinan J."/>
            <person name="Riley R."/>
            <person name="Labutti K."/>
            <person name="Andreopoulos B."/>
            <person name="Lipzen A."/>
            <person name="Chen C."/>
            <person name="Yanf M."/>
            <person name="Daum C."/>
            <person name="Ng V."/>
            <person name="Clum A."/>
            <person name="Ohm R."/>
            <person name="Martin F."/>
            <person name="Silar P."/>
            <person name="Natvig D."/>
            <person name="Lalanne C."/>
            <person name="Gautier V."/>
            <person name="Ament-Velasquez S.L."/>
            <person name="Kruys A."/>
            <person name="Hutchinson M.I."/>
            <person name="Powell A.J."/>
            <person name="Barry K."/>
            <person name="Miller A.N."/>
            <person name="Grigoriev I.V."/>
            <person name="Debuchy R."/>
            <person name="Gladieux P."/>
            <person name="Thoren M.H."/>
            <person name="Johannesson H."/>
        </authorList>
    </citation>
    <scope>NUCLEOTIDE SEQUENCE</scope>
    <source>
        <strain evidence="1">CBS 103.79</strain>
    </source>
</reference>
<comment type="caution">
    <text evidence="1">The sequence shown here is derived from an EMBL/GenBank/DDBJ whole genome shotgun (WGS) entry which is preliminary data.</text>
</comment>
<evidence type="ECO:0000313" key="1">
    <source>
        <dbReference type="EMBL" id="KAK3896336.1"/>
    </source>
</evidence>
<dbReference type="AlphaFoldDB" id="A0AAN6MA34"/>
<feature type="non-terminal residue" evidence="1">
    <location>
        <position position="254"/>
    </location>
</feature>
<protein>
    <submittedName>
        <fullName evidence="1">Uncharacterized protein</fullName>
    </submittedName>
</protein>
<gene>
    <name evidence="1" type="ORF">C8A05DRAFT_40171</name>
</gene>
<dbReference type="InterPro" id="IPR021842">
    <property type="entry name" value="DUF3435"/>
</dbReference>
<reference evidence="1" key="1">
    <citation type="journal article" date="2023" name="Mol. Phylogenet. Evol.">
        <title>Genome-scale phylogeny and comparative genomics of the fungal order Sordariales.</title>
        <authorList>
            <person name="Hensen N."/>
            <person name="Bonometti L."/>
            <person name="Westerberg I."/>
            <person name="Brannstrom I.O."/>
            <person name="Guillou S."/>
            <person name="Cros-Aarteil S."/>
            <person name="Calhoun S."/>
            <person name="Haridas S."/>
            <person name="Kuo A."/>
            <person name="Mondo S."/>
            <person name="Pangilinan J."/>
            <person name="Riley R."/>
            <person name="LaButti K."/>
            <person name="Andreopoulos B."/>
            <person name="Lipzen A."/>
            <person name="Chen C."/>
            <person name="Yan M."/>
            <person name="Daum C."/>
            <person name="Ng V."/>
            <person name="Clum A."/>
            <person name="Steindorff A."/>
            <person name="Ohm R.A."/>
            <person name="Martin F."/>
            <person name="Silar P."/>
            <person name="Natvig D.O."/>
            <person name="Lalanne C."/>
            <person name="Gautier V."/>
            <person name="Ament-Velasquez S.L."/>
            <person name="Kruys A."/>
            <person name="Hutchinson M.I."/>
            <person name="Powell A.J."/>
            <person name="Barry K."/>
            <person name="Miller A.N."/>
            <person name="Grigoriev I.V."/>
            <person name="Debuchy R."/>
            <person name="Gladieux P."/>
            <person name="Hiltunen Thoren M."/>
            <person name="Johannesson H."/>
        </authorList>
    </citation>
    <scope>NUCLEOTIDE SEQUENCE</scope>
    <source>
        <strain evidence="1">CBS 103.79</strain>
    </source>
</reference>
<sequence length="254" mass="29391">MQLFVRTIKMRDFDQVWLGLCRDDPDAKAVIRSYFRDYIESSRVTRPVLGDEEYEVVQTITCTRTPITHWKNLVAEADNTILRAMRREEPDNHELWKLRWDRGEPKDRPVADISNWIRKGLADMFGLMRESELSFEKDETTADDLLMLLDTLWTRAKDVPCQPQYRVAVHWTLVLAGFGFRPGSLMKFRYKHVRLLVVRDPESGQTTLAATITVTHDKRQMADPRAQGSGVTNGTVKFTVFLVPCQMICLVSLI</sequence>
<accession>A0AAN6MA34</accession>
<keyword evidence="2" id="KW-1185">Reference proteome</keyword>
<name>A0AAN6MA34_9PEZI</name>